<dbReference type="PANTHER" id="PTHR43133:SF62">
    <property type="entry name" value="RNA POLYMERASE SIGMA FACTOR SIGZ"/>
    <property type="match status" value="1"/>
</dbReference>
<dbReference type="InterPro" id="IPR013324">
    <property type="entry name" value="RNA_pol_sigma_r3/r4-like"/>
</dbReference>
<gene>
    <name evidence="9" type="ORF">GBK04_17925</name>
</gene>
<dbReference type="PANTHER" id="PTHR43133">
    <property type="entry name" value="RNA POLYMERASE ECF-TYPE SIGMA FACTO"/>
    <property type="match status" value="1"/>
</dbReference>
<comment type="similarity">
    <text evidence="1">Belongs to the sigma-70 factor family. ECF subfamily.</text>
</comment>
<evidence type="ECO:0000259" key="8">
    <source>
        <dbReference type="Pfam" id="PF04545"/>
    </source>
</evidence>
<keyword evidence="5" id="KW-0804">Transcription</keyword>
<organism evidence="9 10">
    <name type="scientific">Salmonirosea aquatica</name>
    <dbReference type="NCBI Taxonomy" id="2654236"/>
    <lineage>
        <taxon>Bacteria</taxon>
        <taxon>Pseudomonadati</taxon>
        <taxon>Bacteroidota</taxon>
        <taxon>Cytophagia</taxon>
        <taxon>Cytophagales</taxon>
        <taxon>Spirosomataceae</taxon>
        <taxon>Salmonirosea</taxon>
    </lineage>
</organism>
<feature type="domain" description="RNA polymerase sigma-70 region 2" evidence="7">
    <location>
        <begin position="28"/>
        <end position="96"/>
    </location>
</feature>
<dbReference type="EMBL" id="WHLY01000002">
    <property type="protein sequence ID" value="MPR35175.1"/>
    <property type="molecule type" value="Genomic_DNA"/>
</dbReference>
<dbReference type="InterPro" id="IPR007630">
    <property type="entry name" value="RNA_pol_sigma70_r4"/>
</dbReference>
<evidence type="ECO:0000256" key="3">
    <source>
        <dbReference type="ARBA" id="ARBA00023082"/>
    </source>
</evidence>
<protein>
    <submittedName>
        <fullName evidence="9">Sigma-70 family RNA polymerase sigma factor</fullName>
    </submittedName>
</protein>
<keyword evidence="3" id="KW-0731">Sigma factor</keyword>
<proteinExistence type="inferred from homology"/>
<evidence type="ECO:0000256" key="4">
    <source>
        <dbReference type="ARBA" id="ARBA00023125"/>
    </source>
</evidence>
<dbReference type="SUPFAM" id="SSF88946">
    <property type="entry name" value="Sigma2 domain of RNA polymerase sigma factors"/>
    <property type="match status" value="1"/>
</dbReference>
<accession>A0A7C9BL08</accession>
<feature type="domain" description="RNA polymerase sigma-70 region 4" evidence="8">
    <location>
        <begin position="130"/>
        <end position="176"/>
    </location>
</feature>
<dbReference type="GO" id="GO:0006352">
    <property type="term" value="P:DNA-templated transcription initiation"/>
    <property type="evidence" value="ECO:0007669"/>
    <property type="project" value="InterPro"/>
</dbReference>
<dbReference type="InterPro" id="IPR013325">
    <property type="entry name" value="RNA_pol_sigma_r2"/>
</dbReference>
<evidence type="ECO:0000313" key="10">
    <source>
        <dbReference type="Proteomes" id="UP000479293"/>
    </source>
</evidence>
<dbReference type="Pfam" id="PF04542">
    <property type="entry name" value="Sigma70_r2"/>
    <property type="match status" value="1"/>
</dbReference>
<keyword evidence="4" id="KW-0238">DNA-binding</keyword>
<keyword evidence="10" id="KW-1185">Reference proteome</keyword>
<dbReference type="GO" id="GO:0016987">
    <property type="term" value="F:sigma factor activity"/>
    <property type="evidence" value="ECO:0007669"/>
    <property type="project" value="UniProtKB-KW"/>
</dbReference>
<dbReference type="RefSeq" id="WP_152761997.1">
    <property type="nucleotide sequence ID" value="NZ_WHLY01000002.1"/>
</dbReference>
<evidence type="ECO:0000256" key="5">
    <source>
        <dbReference type="ARBA" id="ARBA00023163"/>
    </source>
</evidence>
<sequence length="181" mass="20850">MATQRPNYSEEDLVESLKQNDRVAFEYLYDHYSGALFNVICKVLRDNEKAEDVLQDAFLKIWKSITSYDPAKGRLFTWMLNIARNSAIDAVRSEGRKPGMDDITENPDRTDQNATYQPSTSTLDLKALVDTLRPERKVLVDLVYFQGYTQEEASKELDIPLGTVKSRIRTALQDLKLYFKL</sequence>
<evidence type="ECO:0000256" key="6">
    <source>
        <dbReference type="SAM" id="MobiDB-lite"/>
    </source>
</evidence>
<dbReference type="InterPro" id="IPR039425">
    <property type="entry name" value="RNA_pol_sigma-70-like"/>
</dbReference>
<dbReference type="Proteomes" id="UP000479293">
    <property type="component" value="Unassembled WGS sequence"/>
</dbReference>
<dbReference type="Gene3D" id="1.10.1740.10">
    <property type="match status" value="1"/>
</dbReference>
<dbReference type="InterPro" id="IPR036388">
    <property type="entry name" value="WH-like_DNA-bd_sf"/>
</dbReference>
<dbReference type="Pfam" id="PF04545">
    <property type="entry name" value="Sigma70_r4"/>
    <property type="match status" value="1"/>
</dbReference>
<reference evidence="9 10" key="1">
    <citation type="submission" date="2019-10" db="EMBL/GenBank/DDBJ databases">
        <title>Draft Genome Sequence of Cytophagaceae sp. SJW1-29.</title>
        <authorList>
            <person name="Choi A."/>
        </authorList>
    </citation>
    <scope>NUCLEOTIDE SEQUENCE [LARGE SCALE GENOMIC DNA]</scope>
    <source>
        <strain evidence="9 10">SJW1-29</strain>
    </source>
</reference>
<evidence type="ECO:0000256" key="1">
    <source>
        <dbReference type="ARBA" id="ARBA00010641"/>
    </source>
</evidence>
<dbReference type="Gene3D" id="1.10.10.10">
    <property type="entry name" value="Winged helix-like DNA-binding domain superfamily/Winged helix DNA-binding domain"/>
    <property type="match status" value="1"/>
</dbReference>
<comment type="caution">
    <text evidence="9">The sequence shown here is derived from an EMBL/GenBank/DDBJ whole genome shotgun (WGS) entry which is preliminary data.</text>
</comment>
<dbReference type="CDD" id="cd06171">
    <property type="entry name" value="Sigma70_r4"/>
    <property type="match status" value="1"/>
</dbReference>
<keyword evidence="2" id="KW-0805">Transcription regulation</keyword>
<dbReference type="NCBIfam" id="TIGR02937">
    <property type="entry name" value="sigma70-ECF"/>
    <property type="match status" value="1"/>
</dbReference>
<dbReference type="GO" id="GO:0003677">
    <property type="term" value="F:DNA binding"/>
    <property type="evidence" value="ECO:0007669"/>
    <property type="project" value="UniProtKB-KW"/>
</dbReference>
<evidence type="ECO:0000259" key="7">
    <source>
        <dbReference type="Pfam" id="PF04542"/>
    </source>
</evidence>
<dbReference type="InterPro" id="IPR007627">
    <property type="entry name" value="RNA_pol_sigma70_r2"/>
</dbReference>
<dbReference type="InterPro" id="IPR014284">
    <property type="entry name" value="RNA_pol_sigma-70_dom"/>
</dbReference>
<evidence type="ECO:0000256" key="2">
    <source>
        <dbReference type="ARBA" id="ARBA00023015"/>
    </source>
</evidence>
<feature type="compositionally biased region" description="Basic and acidic residues" evidence="6">
    <location>
        <begin position="94"/>
        <end position="111"/>
    </location>
</feature>
<dbReference type="SUPFAM" id="SSF88659">
    <property type="entry name" value="Sigma3 and sigma4 domains of RNA polymerase sigma factors"/>
    <property type="match status" value="1"/>
</dbReference>
<dbReference type="AlphaFoldDB" id="A0A7C9BL08"/>
<evidence type="ECO:0000313" key="9">
    <source>
        <dbReference type="EMBL" id="MPR35175.1"/>
    </source>
</evidence>
<feature type="region of interest" description="Disordered" evidence="6">
    <location>
        <begin position="94"/>
        <end position="117"/>
    </location>
</feature>
<name>A0A7C9BL08_9BACT</name>